<dbReference type="RefSeq" id="WP_184758500.1">
    <property type="nucleotide sequence ID" value="NZ_BAABEK010000053.1"/>
</dbReference>
<comment type="caution">
    <text evidence="1">The sequence shown here is derived from an EMBL/GenBank/DDBJ whole genome shotgun (WGS) entry which is preliminary data.</text>
</comment>
<dbReference type="EMBL" id="JACHJU010000003">
    <property type="protein sequence ID" value="MBB4942556.1"/>
    <property type="molecule type" value="Genomic_DNA"/>
</dbReference>
<keyword evidence="2" id="KW-1185">Reference proteome</keyword>
<name>A0A7W7WCZ4_9ACTN</name>
<evidence type="ECO:0000313" key="2">
    <source>
        <dbReference type="Proteomes" id="UP000534286"/>
    </source>
</evidence>
<gene>
    <name evidence="1" type="ORF">FHR32_006942</name>
</gene>
<reference evidence="1 2" key="1">
    <citation type="submission" date="2020-08" db="EMBL/GenBank/DDBJ databases">
        <title>Sequencing the genomes of 1000 actinobacteria strains.</title>
        <authorList>
            <person name="Klenk H.-P."/>
        </authorList>
    </citation>
    <scope>NUCLEOTIDE SEQUENCE [LARGE SCALE GENOMIC DNA]</scope>
    <source>
        <strain evidence="1 2">DSM 43023</strain>
    </source>
</reference>
<protein>
    <recommendedName>
        <fullName evidence="3">Alcohol dehydrogenase</fullName>
    </recommendedName>
</protein>
<dbReference type="AlphaFoldDB" id="A0A7W7WCZ4"/>
<accession>A0A7W7WCZ4</accession>
<organism evidence="1 2">
    <name type="scientific">Streptosporangium album</name>
    <dbReference type="NCBI Taxonomy" id="47479"/>
    <lineage>
        <taxon>Bacteria</taxon>
        <taxon>Bacillati</taxon>
        <taxon>Actinomycetota</taxon>
        <taxon>Actinomycetes</taxon>
        <taxon>Streptosporangiales</taxon>
        <taxon>Streptosporangiaceae</taxon>
        <taxon>Streptosporangium</taxon>
    </lineage>
</organism>
<evidence type="ECO:0008006" key="3">
    <source>
        <dbReference type="Google" id="ProtNLM"/>
    </source>
</evidence>
<dbReference type="Proteomes" id="UP000534286">
    <property type="component" value="Unassembled WGS sequence"/>
</dbReference>
<proteinExistence type="predicted"/>
<sequence length="45" mass="4500">MLETVSGGLLRPDLLVTRIIGLDEAGPALAAIGSVPGVTMILPAT</sequence>
<evidence type="ECO:0000313" key="1">
    <source>
        <dbReference type="EMBL" id="MBB4942556.1"/>
    </source>
</evidence>